<dbReference type="AlphaFoldDB" id="A7SDC0"/>
<proteinExistence type="predicted"/>
<dbReference type="InterPro" id="IPR017452">
    <property type="entry name" value="GPCR_Rhodpsn_7TM"/>
</dbReference>
<evidence type="ECO:0000256" key="6">
    <source>
        <dbReference type="ARBA" id="ARBA00023170"/>
    </source>
</evidence>
<evidence type="ECO:0000256" key="8">
    <source>
        <dbReference type="SAM" id="Phobius"/>
    </source>
</evidence>
<dbReference type="CDD" id="cd00637">
    <property type="entry name" value="7tm_classA_rhodopsin-like"/>
    <property type="match status" value="1"/>
</dbReference>
<dbReference type="GO" id="GO:0005886">
    <property type="term" value="C:plasma membrane"/>
    <property type="evidence" value="ECO:0000318"/>
    <property type="project" value="GO_Central"/>
</dbReference>
<feature type="transmembrane region" description="Helical" evidence="8">
    <location>
        <begin position="216"/>
        <end position="238"/>
    </location>
</feature>
<reference evidence="10 11" key="1">
    <citation type="journal article" date="2007" name="Science">
        <title>Sea anemone genome reveals ancestral eumetazoan gene repertoire and genomic organization.</title>
        <authorList>
            <person name="Putnam N.H."/>
            <person name="Srivastava M."/>
            <person name="Hellsten U."/>
            <person name="Dirks B."/>
            <person name="Chapman J."/>
            <person name="Salamov A."/>
            <person name="Terry A."/>
            <person name="Shapiro H."/>
            <person name="Lindquist E."/>
            <person name="Kapitonov V.V."/>
            <person name="Jurka J."/>
            <person name="Genikhovich G."/>
            <person name="Grigoriev I.V."/>
            <person name="Lucas S.M."/>
            <person name="Steele R.E."/>
            <person name="Finnerty J.R."/>
            <person name="Technau U."/>
            <person name="Martindale M.Q."/>
            <person name="Rokhsar D.S."/>
        </authorList>
    </citation>
    <scope>NUCLEOTIDE SEQUENCE [LARGE SCALE GENOMIC DNA]</scope>
    <source>
        <strain evidence="11">CH2 X CH6</strain>
    </source>
</reference>
<dbReference type="PhylomeDB" id="A7SDC0"/>
<evidence type="ECO:0000313" key="10">
    <source>
        <dbReference type="EMBL" id="EDO38285.1"/>
    </source>
</evidence>
<dbReference type="OMA" id="DNNACET"/>
<feature type="domain" description="G-protein coupled receptors family 1 profile" evidence="9">
    <location>
        <begin position="32"/>
        <end position="274"/>
    </location>
</feature>
<dbReference type="GO" id="GO:0007186">
    <property type="term" value="P:G protein-coupled receptor signaling pathway"/>
    <property type="evidence" value="ECO:0000318"/>
    <property type="project" value="GO_Central"/>
</dbReference>
<feature type="transmembrane region" description="Helical" evidence="8">
    <location>
        <begin position="20"/>
        <end position="41"/>
    </location>
</feature>
<dbReference type="eggNOG" id="KOG3656">
    <property type="taxonomic scope" value="Eukaryota"/>
</dbReference>
<dbReference type="GO" id="GO:0032870">
    <property type="term" value="P:cellular response to hormone stimulus"/>
    <property type="evidence" value="ECO:0000318"/>
    <property type="project" value="GO_Central"/>
</dbReference>
<gene>
    <name evidence="10" type="ORF">NEMVEDRAFT_v1g244478</name>
</gene>
<dbReference type="FunFam" id="1.20.1070.10:FF:000401">
    <property type="entry name" value="Predicted protein"/>
    <property type="match status" value="1"/>
</dbReference>
<sequence>MNNSTDANIIVTNEQTFRSALYIIFLVWGTTGGSIVISALYAKRSRKSDNDIFLINLTCSDVLTIWFYVGVQFYIMSSRTKGIFFCRYIWPFMSVPLSVSIFTTSSMAVVRSRSVVYAWKQSLSRKSAVCWVLVLWITAIVVIIPAATVSKSALVYCKLHWSNPRHRKVYTGFLFAVQYAIPLIIVTCAYVAIGINLRKYERNVVRRNVRKENFEIIKALAIVVILFGILMLPLQVGWMLWEFGSPTWRRALLHVMNYADVICILHSCLNPCIYGILPKQFRLQYRKWSAELFRSRSLRQSMRRENTAGHDCAQILQDKGREENGLYQGLNGPQETMATALNIDNNACETAT</sequence>
<keyword evidence="6" id="KW-0675">Receptor</keyword>
<keyword evidence="5 8" id="KW-0472">Membrane</keyword>
<dbReference type="PANTHER" id="PTHR45695">
    <property type="entry name" value="LEUCOKININ RECEPTOR-RELATED"/>
    <property type="match status" value="1"/>
</dbReference>
<feature type="transmembrane region" description="Helical" evidence="8">
    <location>
        <begin position="88"/>
        <end position="110"/>
    </location>
</feature>
<name>A7SDC0_NEMVE</name>
<keyword evidence="3 8" id="KW-1133">Transmembrane helix</keyword>
<keyword evidence="4" id="KW-0297">G-protein coupled receptor</keyword>
<dbReference type="STRING" id="45351.A7SDC0"/>
<dbReference type="Pfam" id="PF00001">
    <property type="entry name" value="7tm_1"/>
    <property type="match status" value="1"/>
</dbReference>
<evidence type="ECO:0000256" key="5">
    <source>
        <dbReference type="ARBA" id="ARBA00023136"/>
    </source>
</evidence>
<protein>
    <recommendedName>
        <fullName evidence="9">G-protein coupled receptors family 1 profile domain-containing protein</fullName>
    </recommendedName>
</protein>
<dbReference type="PANTHER" id="PTHR45695:SF9">
    <property type="entry name" value="LEUCOKININ RECEPTOR"/>
    <property type="match status" value="1"/>
</dbReference>
<feature type="transmembrane region" description="Helical" evidence="8">
    <location>
        <begin position="169"/>
        <end position="195"/>
    </location>
</feature>
<dbReference type="InterPro" id="IPR000276">
    <property type="entry name" value="GPCR_Rhodpsn"/>
</dbReference>
<dbReference type="GO" id="GO:0004930">
    <property type="term" value="F:G protein-coupled receptor activity"/>
    <property type="evidence" value="ECO:0000318"/>
    <property type="project" value="GO_Central"/>
</dbReference>
<dbReference type="EMBL" id="DS469629">
    <property type="protein sequence ID" value="EDO38285.1"/>
    <property type="molecule type" value="Genomic_DNA"/>
</dbReference>
<comment type="subcellular location">
    <subcellularLocation>
        <location evidence="1">Membrane</location>
        <topology evidence="1">Multi-pass membrane protein</topology>
    </subcellularLocation>
</comment>
<keyword evidence="11" id="KW-1185">Reference proteome</keyword>
<dbReference type="PROSITE" id="PS50262">
    <property type="entry name" value="G_PROTEIN_RECEP_F1_2"/>
    <property type="match status" value="1"/>
</dbReference>
<feature type="transmembrane region" description="Helical" evidence="8">
    <location>
        <begin position="130"/>
        <end position="149"/>
    </location>
</feature>
<dbReference type="InParanoid" id="A7SDC0"/>
<evidence type="ECO:0000259" key="9">
    <source>
        <dbReference type="PROSITE" id="PS50262"/>
    </source>
</evidence>
<evidence type="ECO:0000256" key="7">
    <source>
        <dbReference type="ARBA" id="ARBA00023224"/>
    </source>
</evidence>
<evidence type="ECO:0000256" key="1">
    <source>
        <dbReference type="ARBA" id="ARBA00004141"/>
    </source>
</evidence>
<accession>A7SDC0</accession>
<dbReference type="PRINTS" id="PR00237">
    <property type="entry name" value="GPCRRHODOPSN"/>
</dbReference>
<evidence type="ECO:0000256" key="4">
    <source>
        <dbReference type="ARBA" id="ARBA00023040"/>
    </source>
</evidence>
<dbReference type="SUPFAM" id="SSF81321">
    <property type="entry name" value="Family A G protein-coupled receptor-like"/>
    <property type="match status" value="1"/>
</dbReference>
<organism evidence="10 11">
    <name type="scientific">Nematostella vectensis</name>
    <name type="common">Starlet sea anemone</name>
    <dbReference type="NCBI Taxonomy" id="45351"/>
    <lineage>
        <taxon>Eukaryota</taxon>
        <taxon>Metazoa</taxon>
        <taxon>Cnidaria</taxon>
        <taxon>Anthozoa</taxon>
        <taxon>Hexacorallia</taxon>
        <taxon>Actiniaria</taxon>
        <taxon>Edwardsiidae</taxon>
        <taxon>Nematostella</taxon>
    </lineage>
</organism>
<dbReference type="Proteomes" id="UP000001593">
    <property type="component" value="Unassembled WGS sequence"/>
</dbReference>
<keyword evidence="2 8" id="KW-0812">Transmembrane</keyword>
<dbReference type="HOGENOM" id="CLU_009579_6_0_1"/>
<feature type="transmembrane region" description="Helical" evidence="8">
    <location>
        <begin position="258"/>
        <end position="277"/>
    </location>
</feature>
<feature type="transmembrane region" description="Helical" evidence="8">
    <location>
        <begin position="53"/>
        <end position="76"/>
    </location>
</feature>
<evidence type="ECO:0000256" key="2">
    <source>
        <dbReference type="ARBA" id="ARBA00022692"/>
    </source>
</evidence>
<dbReference type="Gene3D" id="1.20.1070.10">
    <property type="entry name" value="Rhodopsin 7-helix transmembrane proteins"/>
    <property type="match status" value="1"/>
</dbReference>
<evidence type="ECO:0000313" key="11">
    <source>
        <dbReference type="Proteomes" id="UP000001593"/>
    </source>
</evidence>
<keyword evidence="7" id="KW-0807">Transducer</keyword>
<evidence type="ECO:0000256" key="3">
    <source>
        <dbReference type="ARBA" id="ARBA00022989"/>
    </source>
</evidence>